<keyword evidence="1 4" id="KW-0963">Cytoplasm</keyword>
<keyword evidence="3 4" id="KW-0012">Acyltransferase</keyword>
<dbReference type="GO" id="GO:0071596">
    <property type="term" value="P:ubiquitin-dependent protein catabolic process via the N-end rule pathway"/>
    <property type="evidence" value="ECO:0007669"/>
    <property type="project" value="InterPro"/>
</dbReference>
<evidence type="ECO:0000256" key="4">
    <source>
        <dbReference type="HAMAP-Rule" id="MF_00689"/>
    </source>
</evidence>
<dbReference type="InterPro" id="IPR016181">
    <property type="entry name" value="Acyl_CoA_acyltransferase"/>
</dbReference>
<comment type="similarity">
    <text evidence="4">Belongs to the R-transferase family. Bpt subfamily.</text>
</comment>
<dbReference type="Pfam" id="PF04376">
    <property type="entry name" value="ATE_N"/>
    <property type="match status" value="1"/>
</dbReference>
<dbReference type="OrthoDB" id="9782022at2"/>
<organism evidence="7 8">
    <name type="scientific">Helicobacter canis</name>
    <dbReference type="NCBI Taxonomy" id="29419"/>
    <lineage>
        <taxon>Bacteria</taxon>
        <taxon>Pseudomonadati</taxon>
        <taxon>Campylobacterota</taxon>
        <taxon>Epsilonproteobacteria</taxon>
        <taxon>Campylobacterales</taxon>
        <taxon>Helicobacteraceae</taxon>
        <taxon>Helicobacter</taxon>
    </lineage>
</organism>
<reference evidence="7 8" key="1">
    <citation type="submission" date="2018-06" db="EMBL/GenBank/DDBJ databases">
        <authorList>
            <consortium name="Pathogen Informatics"/>
            <person name="Doyle S."/>
        </authorList>
    </citation>
    <scope>NUCLEOTIDE SEQUENCE [LARGE SCALE GENOMIC DNA]</scope>
    <source>
        <strain evidence="7 8">NCTC12410</strain>
    </source>
</reference>
<evidence type="ECO:0000259" key="6">
    <source>
        <dbReference type="Pfam" id="PF04377"/>
    </source>
</evidence>
<comment type="catalytic activity">
    <reaction evidence="4">
        <text>N-terminal L-aspartyl-[protein] + L-leucyl-tRNA(Leu) = N-terminal L-leucyl-L-aspartyl-[protein] + tRNA(Leu) + H(+)</text>
        <dbReference type="Rhea" id="RHEA:50420"/>
        <dbReference type="Rhea" id="RHEA-COMP:9613"/>
        <dbReference type="Rhea" id="RHEA-COMP:9622"/>
        <dbReference type="Rhea" id="RHEA-COMP:12669"/>
        <dbReference type="Rhea" id="RHEA-COMP:12674"/>
        <dbReference type="ChEBI" id="CHEBI:15378"/>
        <dbReference type="ChEBI" id="CHEBI:64720"/>
        <dbReference type="ChEBI" id="CHEBI:78442"/>
        <dbReference type="ChEBI" id="CHEBI:78494"/>
        <dbReference type="ChEBI" id="CHEBI:133042"/>
        <dbReference type="EC" id="2.3.2.29"/>
    </reaction>
</comment>
<dbReference type="EC" id="2.3.2.29" evidence="4"/>
<comment type="subcellular location">
    <subcellularLocation>
        <location evidence="4">Cytoplasm</location>
    </subcellularLocation>
</comment>
<dbReference type="PANTHER" id="PTHR21367">
    <property type="entry name" value="ARGININE-TRNA-PROTEIN TRANSFERASE 1"/>
    <property type="match status" value="1"/>
</dbReference>
<dbReference type="InterPro" id="IPR017138">
    <property type="entry name" value="Asp_Glu_LeuTrfase"/>
</dbReference>
<evidence type="ECO:0000256" key="2">
    <source>
        <dbReference type="ARBA" id="ARBA00022679"/>
    </source>
</evidence>
<dbReference type="GO" id="GO:0004057">
    <property type="term" value="F:arginyl-tRNA--protein transferase activity"/>
    <property type="evidence" value="ECO:0007669"/>
    <property type="project" value="InterPro"/>
</dbReference>
<dbReference type="Proteomes" id="UP000254841">
    <property type="component" value="Unassembled WGS sequence"/>
</dbReference>
<accession>A0A377J5X7</accession>
<dbReference type="PIRSF" id="PIRSF037208">
    <property type="entry name" value="ATE_pro_prd"/>
    <property type="match status" value="1"/>
</dbReference>
<dbReference type="NCBIfam" id="NF002344">
    <property type="entry name" value="PRK01305.2-1"/>
    <property type="match status" value="1"/>
</dbReference>
<dbReference type="GO" id="GO:0008914">
    <property type="term" value="F:leucyl-tRNA--protein transferase activity"/>
    <property type="evidence" value="ECO:0007669"/>
    <property type="project" value="UniProtKB-UniRule"/>
</dbReference>
<dbReference type="InterPro" id="IPR007471">
    <property type="entry name" value="N-end_Aminoacyl_Trfase_N"/>
</dbReference>
<feature type="domain" description="N-end aminoacyl transferase N-terminal" evidence="5">
    <location>
        <begin position="14"/>
        <end position="82"/>
    </location>
</feature>
<proteinExistence type="inferred from homology"/>
<sequence length="248" mass="29194">MLQLIEFYSKPCNPCGYYDDRYSHFRYFFIQNCSKAFCQALIERGYRRFGEYFFTPMCADCSECLSIRQRVGGFVLSKSHRRIIAKNTQTTITIARPSLSDEKLQLYNQYHQIMEGKKGWSYKEMCAESYCESFVDGFCDFGYEISYKIAGKLVGVGYFDLLENAISATYFFYDHKFSKLSLGTFNILTQLLIAQDKNLAYFYPGYWIKDHHSVGYKERFTPFEVLKNAPEIFELPIWELYQANTKEI</sequence>
<dbReference type="RefSeq" id="WP_115011896.1">
    <property type="nucleotide sequence ID" value="NZ_UGHV01000001.1"/>
</dbReference>
<dbReference type="AlphaFoldDB" id="A0A377J5X7"/>
<evidence type="ECO:0000256" key="1">
    <source>
        <dbReference type="ARBA" id="ARBA00022490"/>
    </source>
</evidence>
<keyword evidence="2 4" id="KW-0808">Transferase</keyword>
<dbReference type="InterPro" id="IPR030700">
    <property type="entry name" value="N-end_Aminoacyl_Trfase"/>
</dbReference>
<dbReference type="GO" id="GO:0005737">
    <property type="term" value="C:cytoplasm"/>
    <property type="evidence" value="ECO:0007669"/>
    <property type="project" value="UniProtKB-SubCell"/>
</dbReference>
<dbReference type="PANTHER" id="PTHR21367:SF1">
    <property type="entry name" value="ARGINYL-TRNA--PROTEIN TRANSFERASE 1"/>
    <property type="match status" value="1"/>
</dbReference>
<evidence type="ECO:0000313" key="7">
    <source>
        <dbReference type="EMBL" id="STO97674.1"/>
    </source>
</evidence>
<dbReference type="SUPFAM" id="SSF55729">
    <property type="entry name" value="Acyl-CoA N-acyltransferases (Nat)"/>
    <property type="match status" value="1"/>
</dbReference>
<evidence type="ECO:0000313" key="8">
    <source>
        <dbReference type="Proteomes" id="UP000254841"/>
    </source>
</evidence>
<comment type="catalytic activity">
    <reaction evidence="4">
        <text>N-terminal L-glutamyl-[protein] + L-leucyl-tRNA(Leu) = N-terminal L-leucyl-L-glutamyl-[protein] + tRNA(Leu) + H(+)</text>
        <dbReference type="Rhea" id="RHEA:50412"/>
        <dbReference type="Rhea" id="RHEA-COMP:9613"/>
        <dbReference type="Rhea" id="RHEA-COMP:9622"/>
        <dbReference type="Rhea" id="RHEA-COMP:12664"/>
        <dbReference type="Rhea" id="RHEA-COMP:12668"/>
        <dbReference type="ChEBI" id="CHEBI:15378"/>
        <dbReference type="ChEBI" id="CHEBI:64721"/>
        <dbReference type="ChEBI" id="CHEBI:78442"/>
        <dbReference type="ChEBI" id="CHEBI:78494"/>
        <dbReference type="ChEBI" id="CHEBI:133041"/>
        <dbReference type="EC" id="2.3.2.29"/>
    </reaction>
</comment>
<dbReference type="InterPro" id="IPR007472">
    <property type="entry name" value="N-end_Aminoacyl_Trfase_C"/>
</dbReference>
<comment type="function">
    <text evidence="4">Functions in the N-end rule pathway of protein degradation where it conjugates Leu from its aminoacyl-tRNA to the N-termini of proteins containing an N-terminal aspartate or glutamate.</text>
</comment>
<gene>
    <name evidence="4" type="primary">bpt</name>
    <name evidence="7" type="ORF">NCTC12410_01509</name>
</gene>
<protein>
    <recommendedName>
        <fullName evidence="4">Aspartate/glutamate leucyltransferase</fullName>
        <ecNumber evidence="4">2.3.2.29</ecNumber>
    </recommendedName>
</protein>
<dbReference type="HAMAP" id="MF_00689">
    <property type="entry name" value="Bpt"/>
    <property type="match status" value="1"/>
</dbReference>
<evidence type="ECO:0000259" key="5">
    <source>
        <dbReference type="Pfam" id="PF04376"/>
    </source>
</evidence>
<dbReference type="Pfam" id="PF04377">
    <property type="entry name" value="ATE_C"/>
    <property type="match status" value="1"/>
</dbReference>
<feature type="domain" description="N-end rule aminoacyl transferase C-terminal" evidence="6">
    <location>
        <begin position="102"/>
        <end position="226"/>
    </location>
</feature>
<name>A0A377J5X7_9HELI</name>
<dbReference type="EMBL" id="UGHV01000001">
    <property type="protein sequence ID" value="STO97674.1"/>
    <property type="molecule type" value="Genomic_DNA"/>
</dbReference>
<evidence type="ECO:0000256" key="3">
    <source>
        <dbReference type="ARBA" id="ARBA00023315"/>
    </source>
</evidence>